<dbReference type="AlphaFoldDB" id="A0A2S2PT77"/>
<accession>A0A2S2PT77</accession>
<name>A0A2S2PT77_SCHGA</name>
<protein>
    <submittedName>
        <fullName evidence="2">Uncharacterized protein</fullName>
    </submittedName>
</protein>
<dbReference type="EMBL" id="GGMR01019966">
    <property type="protein sequence ID" value="MBY32585.1"/>
    <property type="molecule type" value="Transcribed_RNA"/>
</dbReference>
<proteinExistence type="predicted"/>
<feature type="region of interest" description="Disordered" evidence="1">
    <location>
        <begin position="41"/>
        <end position="95"/>
    </location>
</feature>
<evidence type="ECO:0000256" key="1">
    <source>
        <dbReference type="SAM" id="MobiDB-lite"/>
    </source>
</evidence>
<evidence type="ECO:0000313" key="2">
    <source>
        <dbReference type="EMBL" id="MBY32585.1"/>
    </source>
</evidence>
<feature type="compositionally biased region" description="Pro residues" evidence="1">
    <location>
        <begin position="81"/>
        <end position="91"/>
    </location>
</feature>
<reference evidence="2" key="1">
    <citation type="submission" date="2018-04" db="EMBL/GenBank/DDBJ databases">
        <title>Transcriptome of Schizaphis graminum biotype I.</title>
        <authorList>
            <person name="Scully E.D."/>
            <person name="Geib S.M."/>
            <person name="Palmer N.A."/>
            <person name="Koch K."/>
            <person name="Bradshaw J."/>
            <person name="Heng-Moss T."/>
            <person name="Sarath G."/>
        </authorList>
    </citation>
    <scope>NUCLEOTIDE SEQUENCE</scope>
</reference>
<organism evidence="2">
    <name type="scientific">Schizaphis graminum</name>
    <name type="common">Green bug aphid</name>
    <dbReference type="NCBI Taxonomy" id="13262"/>
    <lineage>
        <taxon>Eukaryota</taxon>
        <taxon>Metazoa</taxon>
        <taxon>Ecdysozoa</taxon>
        <taxon>Arthropoda</taxon>
        <taxon>Hexapoda</taxon>
        <taxon>Insecta</taxon>
        <taxon>Pterygota</taxon>
        <taxon>Neoptera</taxon>
        <taxon>Paraneoptera</taxon>
        <taxon>Hemiptera</taxon>
        <taxon>Sternorrhyncha</taxon>
        <taxon>Aphidomorpha</taxon>
        <taxon>Aphidoidea</taxon>
        <taxon>Aphididae</taxon>
        <taxon>Aphidini</taxon>
        <taxon>Schizaphis</taxon>
    </lineage>
</organism>
<sequence length="111" mass="12447">MRFREPPNIVMCARAYILHRVTIIPPVLYILYRYTEKRACGRQLQQQQPVDEQNGGGDVGSHQTKFRSPANPADAEANRGPPGPHNTPPPSEHTLSVVSLRVHIRAHAIHN</sequence>
<gene>
    <name evidence="2" type="ORF">g.176060</name>
</gene>